<protein>
    <submittedName>
        <fullName evidence="2">Uncharacterized protein</fullName>
    </submittedName>
</protein>
<feature type="compositionally biased region" description="Basic and acidic residues" evidence="1">
    <location>
        <begin position="12"/>
        <end position="38"/>
    </location>
</feature>
<name>A0ABQ7LGB1_BRACM</name>
<feature type="region of interest" description="Disordered" evidence="1">
    <location>
        <begin position="81"/>
        <end position="106"/>
    </location>
</feature>
<feature type="region of interest" description="Disordered" evidence="1">
    <location>
        <begin position="1"/>
        <end position="46"/>
    </location>
</feature>
<evidence type="ECO:0000256" key="1">
    <source>
        <dbReference type="SAM" id="MobiDB-lite"/>
    </source>
</evidence>
<organism evidence="2 3">
    <name type="scientific">Brassica rapa subsp. trilocularis</name>
    <dbReference type="NCBI Taxonomy" id="1813537"/>
    <lineage>
        <taxon>Eukaryota</taxon>
        <taxon>Viridiplantae</taxon>
        <taxon>Streptophyta</taxon>
        <taxon>Embryophyta</taxon>
        <taxon>Tracheophyta</taxon>
        <taxon>Spermatophyta</taxon>
        <taxon>Magnoliopsida</taxon>
        <taxon>eudicotyledons</taxon>
        <taxon>Gunneridae</taxon>
        <taxon>Pentapetalae</taxon>
        <taxon>rosids</taxon>
        <taxon>malvids</taxon>
        <taxon>Brassicales</taxon>
        <taxon>Brassicaceae</taxon>
        <taxon>Brassiceae</taxon>
        <taxon>Brassica</taxon>
    </lineage>
</organism>
<feature type="compositionally biased region" description="Basic and acidic residues" evidence="1">
    <location>
        <begin position="83"/>
        <end position="99"/>
    </location>
</feature>
<comment type="caution">
    <text evidence="2">The sequence shown here is derived from an EMBL/GenBank/DDBJ whole genome shotgun (WGS) entry which is preliminary data.</text>
</comment>
<evidence type="ECO:0000313" key="2">
    <source>
        <dbReference type="EMBL" id="KAG5384980.1"/>
    </source>
</evidence>
<dbReference type="EMBL" id="JADBGQ010000008">
    <property type="protein sequence ID" value="KAG5384980.1"/>
    <property type="molecule type" value="Genomic_DNA"/>
</dbReference>
<reference evidence="2 3" key="1">
    <citation type="submission" date="2021-03" db="EMBL/GenBank/DDBJ databases">
        <authorList>
            <person name="King G.J."/>
            <person name="Bancroft I."/>
            <person name="Baten A."/>
            <person name="Bloomfield J."/>
            <person name="Borpatragohain P."/>
            <person name="He Z."/>
            <person name="Irish N."/>
            <person name="Irwin J."/>
            <person name="Liu K."/>
            <person name="Mauleon R.P."/>
            <person name="Moore J."/>
            <person name="Morris R."/>
            <person name="Ostergaard L."/>
            <person name="Wang B."/>
            <person name="Wells R."/>
        </authorList>
    </citation>
    <scope>NUCLEOTIDE SEQUENCE [LARGE SCALE GENOMIC DNA]</scope>
    <source>
        <strain evidence="2">R-o-18</strain>
        <tissue evidence="2">Leaf</tissue>
    </source>
</reference>
<keyword evidence="3" id="KW-1185">Reference proteome</keyword>
<evidence type="ECO:0000313" key="3">
    <source>
        <dbReference type="Proteomes" id="UP000823674"/>
    </source>
</evidence>
<proteinExistence type="predicted"/>
<accession>A0ABQ7LGB1</accession>
<gene>
    <name evidence="2" type="primary">A09g513130.1_BraROA</name>
    <name evidence="2" type="ORF">IGI04_036450</name>
</gene>
<dbReference type="Proteomes" id="UP000823674">
    <property type="component" value="Chromosome A09"/>
</dbReference>
<sequence>MKHQKKMQTRTLHSDRSIATRSLRSDRTVSDIVKRPQQEADDYQGSDVEEITLVEFRLSMGYFIRVEEAEEDIDPMFRRVVQKLKDNAHPKREQGESSRGKSRRRD</sequence>